<dbReference type="AlphaFoldDB" id="A0A6V7XGP1"/>
<feature type="transmembrane region" description="Helical" evidence="1">
    <location>
        <begin position="59"/>
        <end position="81"/>
    </location>
</feature>
<proteinExistence type="predicted"/>
<accession>A0A6V7XGP1</accession>
<evidence type="ECO:0000313" key="3">
    <source>
        <dbReference type="Proteomes" id="UP000580250"/>
    </source>
</evidence>
<organism evidence="2 3">
    <name type="scientific">Meloidogyne enterolobii</name>
    <name type="common">Root-knot nematode worm</name>
    <name type="synonym">Meloidogyne mayaguensis</name>
    <dbReference type="NCBI Taxonomy" id="390850"/>
    <lineage>
        <taxon>Eukaryota</taxon>
        <taxon>Metazoa</taxon>
        <taxon>Ecdysozoa</taxon>
        <taxon>Nematoda</taxon>
        <taxon>Chromadorea</taxon>
        <taxon>Rhabditida</taxon>
        <taxon>Tylenchina</taxon>
        <taxon>Tylenchomorpha</taxon>
        <taxon>Tylenchoidea</taxon>
        <taxon>Meloidogynidae</taxon>
        <taxon>Meloidogyninae</taxon>
        <taxon>Meloidogyne</taxon>
    </lineage>
</organism>
<reference evidence="2 3" key="1">
    <citation type="submission" date="2020-08" db="EMBL/GenBank/DDBJ databases">
        <authorList>
            <person name="Koutsovoulos G."/>
            <person name="Danchin GJ E."/>
        </authorList>
    </citation>
    <scope>NUCLEOTIDE SEQUENCE [LARGE SCALE GENOMIC DNA]</scope>
</reference>
<dbReference type="EMBL" id="CAJEWN010001570">
    <property type="protein sequence ID" value="CAD2198524.1"/>
    <property type="molecule type" value="Genomic_DNA"/>
</dbReference>
<keyword evidence="1" id="KW-1133">Transmembrane helix</keyword>
<keyword evidence="1" id="KW-0812">Transmembrane</keyword>
<protein>
    <submittedName>
        <fullName evidence="2">Uncharacterized protein</fullName>
    </submittedName>
</protein>
<evidence type="ECO:0000313" key="2">
    <source>
        <dbReference type="EMBL" id="CAD2198524.1"/>
    </source>
</evidence>
<keyword evidence="1" id="KW-0472">Membrane</keyword>
<evidence type="ECO:0000256" key="1">
    <source>
        <dbReference type="SAM" id="Phobius"/>
    </source>
</evidence>
<comment type="caution">
    <text evidence="2">The sequence shown here is derived from an EMBL/GenBank/DDBJ whole genome shotgun (WGS) entry which is preliminary data.</text>
</comment>
<sequence length="161" mass="18401">MNWTFTNCSCTSGQHCIRPEAYSKPRLCIPTTVLPTEFDNFLARPENYINSGFGGYEKFILNTILLLIILSLGLKLFSLCYRRKKVTHQQHQKRQKQQQQIIQNIPLTELAHVREAGLPGPLVIDVRSENRPAPKFVDPRAAQTLKKMETLVAMESTRASF</sequence>
<gene>
    <name evidence="2" type="ORF">MENT_LOCUS51845</name>
</gene>
<name>A0A6V7XGP1_MELEN</name>
<dbReference type="Proteomes" id="UP000580250">
    <property type="component" value="Unassembled WGS sequence"/>
</dbReference>